<accession>A0A364KTZ2</accession>
<protein>
    <submittedName>
        <fullName evidence="1">Uncharacterized protein</fullName>
    </submittedName>
</protein>
<sequence length="196" mass="21634">MKLHYDQPEATEGMTRDTNKCLPIELPQRWSQHVIPLVLDKFSIGLKTSNIFATVTRMVSMAKQGSPVYAVSDAVACAYRASVTGSADARSNMVHAYGNALRTVKTALDDPVEYKEDSTLLAVWMFVVYEFLSNARLTTIAGSEQGDRHCQGMASLIALRGPEQYTIRPGRDLVCKQKHSSPDENLLPRSLLGSID</sequence>
<dbReference type="OrthoDB" id="4491390at2759"/>
<dbReference type="EMBL" id="MIKG01000004">
    <property type="protein sequence ID" value="RAO67022.1"/>
    <property type="molecule type" value="Genomic_DNA"/>
</dbReference>
<dbReference type="Proteomes" id="UP000249363">
    <property type="component" value="Unassembled WGS sequence"/>
</dbReference>
<dbReference type="STRING" id="1196081.A0A364KTZ2"/>
<comment type="caution">
    <text evidence="1">The sequence shown here is derived from an EMBL/GenBank/DDBJ whole genome shotgun (WGS) entry which is preliminary data.</text>
</comment>
<dbReference type="PANTHER" id="PTHR38111">
    <property type="entry name" value="ZN(2)-C6 FUNGAL-TYPE DOMAIN-CONTAINING PROTEIN-RELATED"/>
    <property type="match status" value="1"/>
</dbReference>
<keyword evidence="2" id="KW-1185">Reference proteome</keyword>
<evidence type="ECO:0000313" key="1">
    <source>
        <dbReference type="EMBL" id="RAO67022.1"/>
    </source>
</evidence>
<name>A0A364KTZ2_TALAM</name>
<dbReference type="InterPro" id="IPR053178">
    <property type="entry name" value="Osmoadaptation_assoc"/>
</dbReference>
<organism evidence="1 2">
    <name type="scientific">Talaromyces amestolkiae</name>
    <dbReference type="NCBI Taxonomy" id="1196081"/>
    <lineage>
        <taxon>Eukaryota</taxon>
        <taxon>Fungi</taxon>
        <taxon>Dikarya</taxon>
        <taxon>Ascomycota</taxon>
        <taxon>Pezizomycotina</taxon>
        <taxon>Eurotiomycetes</taxon>
        <taxon>Eurotiomycetidae</taxon>
        <taxon>Eurotiales</taxon>
        <taxon>Trichocomaceae</taxon>
        <taxon>Talaromyces</taxon>
        <taxon>Talaromyces sect. Talaromyces</taxon>
    </lineage>
</organism>
<dbReference type="PANTHER" id="PTHR38111:SF9">
    <property type="entry name" value="ZN(2)-C6 FUNGAL-TYPE DOMAIN-CONTAINING PROTEIN"/>
    <property type="match status" value="1"/>
</dbReference>
<gene>
    <name evidence="1" type="ORF">BHQ10_003034</name>
</gene>
<dbReference type="AlphaFoldDB" id="A0A364KTZ2"/>
<reference evidence="1 2" key="1">
    <citation type="journal article" date="2017" name="Biotechnol. Biofuels">
        <title>Differential beta-glucosidase expression as a function of carbon source availability in Talaromyces amestolkiae: a genomic and proteomic approach.</title>
        <authorList>
            <person name="de Eugenio L.I."/>
            <person name="Mendez-Liter J.A."/>
            <person name="Nieto-Dominguez M."/>
            <person name="Alonso L."/>
            <person name="Gil-Munoz J."/>
            <person name="Barriuso J."/>
            <person name="Prieto A."/>
            <person name="Martinez M.J."/>
        </authorList>
    </citation>
    <scope>NUCLEOTIDE SEQUENCE [LARGE SCALE GENOMIC DNA]</scope>
    <source>
        <strain evidence="1 2">CIB</strain>
    </source>
</reference>
<evidence type="ECO:0000313" key="2">
    <source>
        <dbReference type="Proteomes" id="UP000249363"/>
    </source>
</evidence>
<dbReference type="GeneID" id="63792250"/>
<proteinExistence type="predicted"/>
<dbReference type="RefSeq" id="XP_040731538.1">
    <property type="nucleotide sequence ID" value="XM_040875246.1"/>
</dbReference>